<reference evidence="1 2" key="1">
    <citation type="submission" date="2014-07" db="EMBL/GenBank/DDBJ databases">
        <title>Genomic and transcriptomic analysis on Apis cerana provide comprehensive insights into honey bee biology.</title>
        <authorList>
            <person name="Diao Q."/>
            <person name="Sun L."/>
            <person name="Zheng H."/>
            <person name="Zheng H."/>
            <person name="Xu S."/>
            <person name="Wang S."/>
            <person name="Zeng Z."/>
            <person name="Hu F."/>
            <person name="Su S."/>
            <person name="Wu J."/>
        </authorList>
    </citation>
    <scope>NUCLEOTIDE SEQUENCE [LARGE SCALE GENOMIC DNA]</scope>
    <source>
        <tissue evidence="1">Pupae without intestine</tissue>
    </source>
</reference>
<protein>
    <submittedName>
        <fullName evidence="1">Uncharacterized protein</fullName>
    </submittedName>
</protein>
<gene>
    <name evidence="1" type="ORF">APICC_00365</name>
</gene>
<dbReference type="EMBL" id="KZ288196">
    <property type="protein sequence ID" value="PBC33760.1"/>
    <property type="molecule type" value="Genomic_DNA"/>
</dbReference>
<keyword evidence="2" id="KW-1185">Reference proteome</keyword>
<accession>A0A2A3EPZ8</accession>
<sequence length="229" mass="27424">MCMRDNYFIPFYERDSKSQFRFKPKIQTLEKIYYIAVLNIIKKLCEGRSKIQSRWSERSRSKRFASSNQTWLDMLYVDNFRFFYQRNCKPNFEYRQKFQYRIHEGSARRNVTIILFLLQTNTKVFILLNDSQESLELWISNRGRNLLRKRFFTFEPCLYRKVGLASSSLKLFIHPWEPWAGDGAVYLPLYKDFLNFCFGDGGERDGVKANLRGFTLVEQSTVDPTELKQ</sequence>
<evidence type="ECO:0000313" key="2">
    <source>
        <dbReference type="Proteomes" id="UP000242457"/>
    </source>
</evidence>
<dbReference type="Proteomes" id="UP000242457">
    <property type="component" value="Unassembled WGS sequence"/>
</dbReference>
<proteinExistence type="predicted"/>
<dbReference type="AlphaFoldDB" id="A0A2A3EPZ8"/>
<organism evidence="1 2">
    <name type="scientific">Apis cerana cerana</name>
    <name type="common">Oriental honeybee</name>
    <dbReference type="NCBI Taxonomy" id="94128"/>
    <lineage>
        <taxon>Eukaryota</taxon>
        <taxon>Metazoa</taxon>
        <taxon>Ecdysozoa</taxon>
        <taxon>Arthropoda</taxon>
        <taxon>Hexapoda</taxon>
        <taxon>Insecta</taxon>
        <taxon>Pterygota</taxon>
        <taxon>Neoptera</taxon>
        <taxon>Endopterygota</taxon>
        <taxon>Hymenoptera</taxon>
        <taxon>Apocrita</taxon>
        <taxon>Aculeata</taxon>
        <taxon>Apoidea</taxon>
        <taxon>Anthophila</taxon>
        <taxon>Apidae</taxon>
        <taxon>Apis</taxon>
    </lineage>
</organism>
<name>A0A2A3EPZ8_APICC</name>
<evidence type="ECO:0000313" key="1">
    <source>
        <dbReference type="EMBL" id="PBC33760.1"/>
    </source>
</evidence>